<keyword evidence="9" id="KW-1185">Reference proteome</keyword>
<evidence type="ECO:0000256" key="6">
    <source>
        <dbReference type="ARBA" id="ARBA00022840"/>
    </source>
</evidence>
<evidence type="ECO:0000256" key="5">
    <source>
        <dbReference type="ARBA" id="ARBA00022777"/>
    </source>
</evidence>
<dbReference type="Gene3D" id="1.10.510.10">
    <property type="entry name" value="Transferase(Phosphotransferase) domain 1"/>
    <property type="match status" value="1"/>
</dbReference>
<evidence type="ECO:0000313" key="9">
    <source>
        <dbReference type="Proteomes" id="UP000076798"/>
    </source>
</evidence>
<evidence type="ECO:0000256" key="1">
    <source>
        <dbReference type="ARBA" id="ARBA00010791"/>
    </source>
</evidence>
<sequence>ISHPSIVSYLHSFTIPSHHCLVLEYLDGGELFDFLNLDENFHRLSEPILRRMWSELCRAVGWMHGVGLVHRDIKLENILLARSPFQNTHSPSPLLKLTDFGLSRFINPSSPLLTTRCGSESYAAPEIVTGQPYDGRQTDAWACGVVLYAMATRKLPFDDESRRHYLLRIAKGEYTWPPSSGHPASELASEGLRNVVARLLVRDPSKRARMIEIWDEEWMKAGQEGVLDPPSCVRDKVHETLTEGDDEIMYDHDHERRGCEGELVDGEIPIVARSEVS</sequence>
<dbReference type="PROSITE" id="PS00108">
    <property type="entry name" value="PROTEIN_KINASE_ST"/>
    <property type="match status" value="1"/>
</dbReference>
<evidence type="ECO:0000256" key="2">
    <source>
        <dbReference type="ARBA" id="ARBA00022527"/>
    </source>
</evidence>
<dbReference type="SMART" id="SM00220">
    <property type="entry name" value="S_TKc"/>
    <property type="match status" value="1"/>
</dbReference>
<keyword evidence="2" id="KW-0723">Serine/threonine-protein kinase</keyword>
<dbReference type="PANTHER" id="PTHR24346:SF82">
    <property type="entry name" value="KP78A-RELATED"/>
    <property type="match status" value="1"/>
</dbReference>
<keyword evidence="5 8" id="KW-0418">Kinase</keyword>
<feature type="non-terminal residue" evidence="8">
    <location>
        <position position="1"/>
    </location>
</feature>
<organism evidence="8 9">
    <name type="scientific">Sistotremastrum suecicum HHB10207 ss-3</name>
    <dbReference type="NCBI Taxonomy" id="1314776"/>
    <lineage>
        <taxon>Eukaryota</taxon>
        <taxon>Fungi</taxon>
        <taxon>Dikarya</taxon>
        <taxon>Basidiomycota</taxon>
        <taxon>Agaricomycotina</taxon>
        <taxon>Agaricomycetes</taxon>
        <taxon>Sistotremastrales</taxon>
        <taxon>Sistotremastraceae</taxon>
        <taxon>Sistotremastrum</taxon>
    </lineage>
</organism>
<keyword evidence="4" id="KW-0547">Nucleotide-binding</keyword>
<feature type="domain" description="Protein kinase" evidence="7">
    <location>
        <begin position="1"/>
        <end position="219"/>
    </location>
</feature>
<keyword evidence="3" id="KW-0808">Transferase</keyword>
<dbReference type="Proteomes" id="UP000076798">
    <property type="component" value="Unassembled WGS sequence"/>
</dbReference>
<proteinExistence type="inferred from homology"/>
<name>A0A165Y0B4_9AGAM</name>
<dbReference type="GO" id="GO:0004674">
    <property type="term" value="F:protein serine/threonine kinase activity"/>
    <property type="evidence" value="ECO:0007669"/>
    <property type="project" value="UniProtKB-KW"/>
</dbReference>
<accession>A0A165Y0B4</accession>
<dbReference type="GO" id="GO:0035556">
    <property type="term" value="P:intracellular signal transduction"/>
    <property type="evidence" value="ECO:0007669"/>
    <property type="project" value="TreeGrafter"/>
</dbReference>
<dbReference type="InterPro" id="IPR000719">
    <property type="entry name" value="Prot_kinase_dom"/>
</dbReference>
<dbReference type="InterPro" id="IPR011009">
    <property type="entry name" value="Kinase-like_dom_sf"/>
</dbReference>
<evidence type="ECO:0000256" key="3">
    <source>
        <dbReference type="ARBA" id="ARBA00022679"/>
    </source>
</evidence>
<gene>
    <name evidence="8" type="ORF">SISSUDRAFT_993797</name>
</gene>
<keyword evidence="6" id="KW-0067">ATP-binding</keyword>
<dbReference type="GO" id="GO:0005524">
    <property type="term" value="F:ATP binding"/>
    <property type="evidence" value="ECO:0007669"/>
    <property type="project" value="UniProtKB-KW"/>
</dbReference>
<evidence type="ECO:0000313" key="8">
    <source>
        <dbReference type="EMBL" id="KZT32738.1"/>
    </source>
</evidence>
<dbReference type="InterPro" id="IPR008271">
    <property type="entry name" value="Ser/Thr_kinase_AS"/>
</dbReference>
<evidence type="ECO:0000256" key="4">
    <source>
        <dbReference type="ARBA" id="ARBA00022741"/>
    </source>
</evidence>
<dbReference type="EMBL" id="KV428299">
    <property type="protein sequence ID" value="KZT32738.1"/>
    <property type="molecule type" value="Genomic_DNA"/>
</dbReference>
<dbReference type="PANTHER" id="PTHR24346">
    <property type="entry name" value="MAP/MICROTUBULE AFFINITY-REGULATING KINASE"/>
    <property type="match status" value="1"/>
</dbReference>
<dbReference type="STRING" id="1314776.A0A165Y0B4"/>
<dbReference type="GO" id="GO:0005737">
    <property type="term" value="C:cytoplasm"/>
    <property type="evidence" value="ECO:0007669"/>
    <property type="project" value="TreeGrafter"/>
</dbReference>
<dbReference type="SUPFAM" id="SSF56112">
    <property type="entry name" value="Protein kinase-like (PK-like)"/>
    <property type="match status" value="1"/>
</dbReference>
<dbReference type="OrthoDB" id="289250at2759"/>
<comment type="similarity">
    <text evidence="1">Belongs to the protein kinase superfamily. CAMK Ser/Thr protein kinase family. NIM1 subfamily.</text>
</comment>
<dbReference type="AlphaFoldDB" id="A0A165Y0B4"/>
<reference evidence="8 9" key="1">
    <citation type="journal article" date="2016" name="Mol. Biol. Evol.">
        <title>Comparative Genomics of Early-Diverging Mushroom-Forming Fungi Provides Insights into the Origins of Lignocellulose Decay Capabilities.</title>
        <authorList>
            <person name="Nagy L.G."/>
            <person name="Riley R."/>
            <person name="Tritt A."/>
            <person name="Adam C."/>
            <person name="Daum C."/>
            <person name="Floudas D."/>
            <person name="Sun H."/>
            <person name="Yadav J.S."/>
            <person name="Pangilinan J."/>
            <person name="Larsson K.H."/>
            <person name="Matsuura K."/>
            <person name="Barry K."/>
            <person name="Labutti K."/>
            <person name="Kuo R."/>
            <person name="Ohm R.A."/>
            <person name="Bhattacharya S.S."/>
            <person name="Shirouzu T."/>
            <person name="Yoshinaga Y."/>
            <person name="Martin F.M."/>
            <person name="Grigoriev I.V."/>
            <person name="Hibbett D.S."/>
        </authorList>
    </citation>
    <scope>NUCLEOTIDE SEQUENCE [LARGE SCALE GENOMIC DNA]</scope>
    <source>
        <strain evidence="8 9">HHB10207 ss-3</strain>
    </source>
</reference>
<protein>
    <submittedName>
        <fullName evidence="8">Kinase-like protein</fullName>
    </submittedName>
</protein>
<dbReference type="Pfam" id="PF00069">
    <property type="entry name" value="Pkinase"/>
    <property type="match status" value="1"/>
</dbReference>
<evidence type="ECO:0000259" key="7">
    <source>
        <dbReference type="PROSITE" id="PS50011"/>
    </source>
</evidence>
<dbReference type="PROSITE" id="PS50011">
    <property type="entry name" value="PROTEIN_KINASE_DOM"/>
    <property type="match status" value="1"/>
</dbReference>